<proteinExistence type="predicted"/>
<dbReference type="PROSITE" id="PS51257">
    <property type="entry name" value="PROKAR_LIPOPROTEIN"/>
    <property type="match status" value="1"/>
</dbReference>
<gene>
    <name evidence="2" type="ORF">C8P68_102374</name>
</gene>
<feature type="chain" id="PRO_5015636877" description="Lipocalin-like protein" evidence="1">
    <location>
        <begin position="21"/>
        <end position="161"/>
    </location>
</feature>
<dbReference type="RefSeq" id="WP_107827473.1">
    <property type="nucleotide sequence ID" value="NZ_CP160205.1"/>
</dbReference>
<keyword evidence="1" id="KW-0732">Signal</keyword>
<reference evidence="2 3" key="1">
    <citation type="submission" date="2018-04" db="EMBL/GenBank/DDBJ databases">
        <title>Genomic Encyclopedia of Archaeal and Bacterial Type Strains, Phase II (KMG-II): from individual species to whole genera.</title>
        <authorList>
            <person name="Goeker M."/>
        </authorList>
    </citation>
    <scope>NUCLEOTIDE SEQUENCE [LARGE SCALE GENOMIC DNA]</scope>
    <source>
        <strain evidence="2 3">DSM 26809</strain>
    </source>
</reference>
<dbReference type="Proteomes" id="UP000244168">
    <property type="component" value="Unassembled WGS sequence"/>
</dbReference>
<protein>
    <recommendedName>
        <fullName evidence="4">Lipocalin-like protein</fullName>
    </recommendedName>
</protein>
<sequence length="161" mass="17489">MKKILQLLMLIAITATVLTACSGQKGTVANSNVSRGKFTGTWTVTRITYEGLVEGAVQNVFDQAPPAAFRNSTWQLTNSGNGMYTLTNGTSQSIYWGINNTDASGQIFQFKKIYQGDKPKNVTEGYQLYVAGNDGATMTLRSPVAIGNSNAYIVYHFAKVK</sequence>
<dbReference type="OrthoDB" id="1121756at2"/>
<dbReference type="AlphaFoldDB" id="A0A2T5JCQ2"/>
<accession>A0A2T5JCQ2</accession>
<comment type="caution">
    <text evidence="2">The sequence shown here is derived from an EMBL/GenBank/DDBJ whole genome shotgun (WGS) entry which is preliminary data.</text>
</comment>
<evidence type="ECO:0008006" key="4">
    <source>
        <dbReference type="Google" id="ProtNLM"/>
    </source>
</evidence>
<dbReference type="EMBL" id="QAOQ01000002">
    <property type="protein sequence ID" value="PTQ99549.1"/>
    <property type="molecule type" value="Genomic_DNA"/>
</dbReference>
<evidence type="ECO:0000313" key="3">
    <source>
        <dbReference type="Proteomes" id="UP000244168"/>
    </source>
</evidence>
<keyword evidence="3" id="KW-1185">Reference proteome</keyword>
<feature type="signal peptide" evidence="1">
    <location>
        <begin position="1"/>
        <end position="20"/>
    </location>
</feature>
<evidence type="ECO:0000313" key="2">
    <source>
        <dbReference type="EMBL" id="PTQ99549.1"/>
    </source>
</evidence>
<name>A0A2T5JCQ2_9SPHI</name>
<evidence type="ECO:0000256" key="1">
    <source>
        <dbReference type="SAM" id="SignalP"/>
    </source>
</evidence>
<organism evidence="2 3">
    <name type="scientific">Mucilaginibacter yixingensis</name>
    <dbReference type="NCBI Taxonomy" id="1295612"/>
    <lineage>
        <taxon>Bacteria</taxon>
        <taxon>Pseudomonadati</taxon>
        <taxon>Bacteroidota</taxon>
        <taxon>Sphingobacteriia</taxon>
        <taxon>Sphingobacteriales</taxon>
        <taxon>Sphingobacteriaceae</taxon>
        <taxon>Mucilaginibacter</taxon>
    </lineage>
</organism>